<reference evidence="1 2" key="1">
    <citation type="submission" date="2012-12" db="EMBL/GenBank/DDBJ databases">
        <title>Genome assembly of Marinobacter sp. AK21.</title>
        <authorList>
            <person name="Khatri I."/>
            <person name="Kumar R."/>
            <person name="Vaidya B."/>
            <person name="Subramanian S."/>
            <person name="Pinnaka A."/>
        </authorList>
    </citation>
    <scope>NUCLEOTIDE SEQUENCE [LARGE SCALE GENOMIC DNA]</scope>
    <source>
        <strain evidence="1 2">AK21</strain>
    </source>
</reference>
<dbReference type="STRING" id="1137280.D777_03172"/>
<dbReference type="OrthoDB" id="6372117at2"/>
<sequence>MQGLSMSSDSSHKSILSVSLFSLLMTGLLLLWAGVSQHPFSDDQSFDHHAPELVSSFDAGDSSPPEPLPLASFLSLFPEPGLAPDFVARVESVRPPRRLLSYPELPQAPPILA</sequence>
<name>A0A072MXJ4_9GAMM</name>
<gene>
    <name evidence="1" type="ORF">D777_03172</name>
</gene>
<dbReference type="PATRIC" id="fig|1137280.3.peg.2988"/>
<dbReference type="EMBL" id="ANIE01000009">
    <property type="protein sequence ID" value="KEF29996.1"/>
    <property type="molecule type" value="Genomic_DNA"/>
</dbReference>
<organism evidence="1 2">
    <name type="scientific">Marinobacter nitratireducens</name>
    <dbReference type="NCBI Taxonomy" id="1137280"/>
    <lineage>
        <taxon>Bacteria</taxon>
        <taxon>Pseudomonadati</taxon>
        <taxon>Pseudomonadota</taxon>
        <taxon>Gammaproteobacteria</taxon>
        <taxon>Pseudomonadales</taxon>
        <taxon>Marinobacteraceae</taxon>
        <taxon>Marinobacter</taxon>
    </lineage>
</organism>
<comment type="caution">
    <text evidence="1">The sequence shown here is derived from an EMBL/GenBank/DDBJ whole genome shotgun (WGS) entry which is preliminary data.</text>
</comment>
<evidence type="ECO:0000313" key="2">
    <source>
        <dbReference type="Proteomes" id="UP000035057"/>
    </source>
</evidence>
<accession>A0A072MXJ4</accession>
<protein>
    <submittedName>
        <fullName evidence="1">Uncharacterized protein</fullName>
    </submittedName>
</protein>
<keyword evidence="2" id="KW-1185">Reference proteome</keyword>
<proteinExistence type="predicted"/>
<dbReference type="RefSeq" id="WP_036133837.1">
    <property type="nucleotide sequence ID" value="NZ_ANIE01000009.1"/>
</dbReference>
<dbReference type="AlphaFoldDB" id="A0A072MXJ4"/>
<dbReference type="Proteomes" id="UP000035057">
    <property type="component" value="Unassembled WGS sequence"/>
</dbReference>
<evidence type="ECO:0000313" key="1">
    <source>
        <dbReference type="EMBL" id="KEF29996.1"/>
    </source>
</evidence>